<dbReference type="PANTHER" id="PTHR45619">
    <property type="entry name" value="SERINE/THREONINE-PROTEIN PHOSPHATASE PP2A-RELATED"/>
    <property type="match status" value="1"/>
</dbReference>
<dbReference type="Proteomes" id="UP001608902">
    <property type="component" value="Unassembled WGS sequence"/>
</dbReference>
<keyword evidence="3 5" id="KW-0378">Hydrolase</keyword>
<comment type="catalytic activity">
    <reaction evidence="5">
        <text>O-phospho-L-threonyl-[protein] + H2O = L-threonyl-[protein] + phosphate</text>
        <dbReference type="Rhea" id="RHEA:47004"/>
        <dbReference type="Rhea" id="RHEA-COMP:11060"/>
        <dbReference type="Rhea" id="RHEA-COMP:11605"/>
        <dbReference type="ChEBI" id="CHEBI:15377"/>
        <dbReference type="ChEBI" id="CHEBI:30013"/>
        <dbReference type="ChEBI" id="CHEBI:43474"/>
        <dbReference type="ChEBI" id="CHEBI:61977"/>
        <dbReference type="EC" id="3.1.3.16"/>
    </reaction>
</comment>
<dbReference type="Pfam" id="PF00149">
    <property type="entry name" value="Metallophos"/>
    <property type="match status" value="1"/>
</dbReference>
<protein>
    <recommendedName>
        <fullName evidence="5">Serine/threonine-protein phosphatase</fullName>
        <ecNumber evidence="5">3.1.3.16</ecNumber>
    </recommendedName>
</protein>
<proteinExistence type="inferred from homology"/>
<dbReference type="InterPro" id="IPR004843">
    <property type="entry name" value="Calcineurin-like_PHP"/>
</dbReference>
<dbReference type="SUPFAM" id="SSF56300">
    <property type="entry name" value="Metallo-dependent phosphatases"/>
    <property type="match status" value="1"/>
</dbReference>
<dbReference type="SMART" id="SM00156">
    <property type="entry name" value="PP2Ac"/>
    <property type="match status" value="1"/>
</dbReference>
<evidence type="ECO:0000256" key="5">
    <source>
        <dbReference type="RuleBase" id="RU004273"/>
    </source>
</evidence>
<dbReference type="InterPro" id="IPR029052">
    <property type="entry name" value="Metallo-depent_PP-like"/>
</dbReference>
<evidence type="ECO:0000256" key="2">
    <source>
        <dbReference type="ARBA" id="ARBA00022723"/>
    </source>
</evidence>
<gene>
    <name evidence="7" type="ORF">AB6A40_008631</name>
</gene>
<name>A0ABD6EZ66_9BILA</name>
<dbReference type="Gene3D" id="3.60.21.10">
    <property type="match status" value="1"/>
</dbReference>
<evidence type="ECO:0000256" key="1">
    <source>
        <dbReference type="ARBA" id="ARBA00001936"/>
    </source>
</evidence>
<reference evidence="7 8" key="1">
    <citation type="submission" date="2024-08" db="EMBL/GenBank/DDBJ databases">
        <title>Gnathostoma spinigerum genome.</title>
        <authorList>
            <person name="Gonzalez-Bertolin B."/>
            <person name="Monzon S."/>
            <person name="Zaballos A."/>
            <person name="Jimenez P."/>
            <person name="Dekumyoy P."/>
            <person name="Varona S."/>
            <person name="Cuesta I."/>
            <person name="Sumanam S."/>
            <person name="Adisakwattana P."/>
            <person name="Gasser R.B."/>
            <person name="Hernandez-Gonzalez A."/>
            <person name="Young N.D."/>
            <person name="Perteguer M.J."/>
        </authorList>
    </citation>
    <scope>NUCLEOTIDE SEQUENCE [LARGE SCALE GENOMIC DNA]</scope>
    <source>
        <strain evidence="7">AL3</strain>
        <tissue evidence="7">Liver</tissue>
    </source>
</reference>
<evidence type="ECO:0000256" key="4">
    <source>
        <dbReference type="ARBA" id="ARBA00023211"/>
    </source>
</evidence>
<dbReference type="EC" id="3.1.3.16" evidence="5"/>
<evidence type="ECO:0000313" key="7">
    <source>
        <dbReference type="EMBL" id="MFH4981922.1"/>
    </source>
</evidence>
<feature type="domain" description="Serine/threonine specific protein phosphatases" evidence="6">
    <location>
        <begin position="113"/>
        <end position="118"/>
    </location>
</feature>
<dbReference type="PROSITE" id="PS00125">
    <property type="entry name" value="SER_THR_PHOSPHATASE"/>
    <property type="match status" value="1"/>
</dbReference>
<dbReference type="AlphaFoldDB" id="A0ABD6EZ66"/>
<dbReference type="PRINTS" id="PR00114">
    <property type="entry name" value="STPHPHTASE"/>
</dbReference>
<comment type="similarity">
    <text evidence="5">Belongs to the PPP phosphatase family.</text>
</comment>
<organism evidence="7 8">
    <name type="scientific">Gnathostoma spinigerum</name>
    <dbReference type="NCBI Taxonomy" id="75299"/>
    <lineage>
        <taxon>Eukaryota</taxon>
        <taxon>Metazoa</taxon>
        <taxon>Ecdysozoa</taxon>
        <taxon>Nematoda</taxon>
        <taxon>Chromadorea</taxon>
        <taxon>Rhabditida</taxon>
        <taxon>Spirurina</taxon>
        <taxon>Gnathostomatomorpha</taxon>
        <taxon>Gnathostomatoidea</taxon>
        <taxon>Gnathostomatidae</taxon>
        <taxon>Gnathostoma</taxon>
    </lineage>
</organism>
<keyword evidence="8" id="KW-1185">Reference proteome</keyword>
<dbReference type="InterPro" id="IPR047129">
    <property type="entry name" value="PPA2-like"/>
</dbReference>
<dbReference type="GO" id="GO:0004722">
    <property type="term" value="F:protein serine/threonine phosphatase activity"/>
    <property type="evidence" value="ECO:0007669"/>
    <property type="project" value="UniProtKB-EC"/>
</dbReference>
<sequence length="151" mass="17680">MHHGRSFDVGFWVEEAAQCKYLPEDAILLLCDILITRLSRMPNIISISSPVTVCGDIHGQFYDLLKLFETGGRLPETKYIFMGDYVDRGYYSLETLTFLFTLLVRYPDRMTMLRGNHESRRISSVYGFYDECLQKYGHSLVWRHCCKVFKI</sequence>
<comment type="cofactor">
    <cofactor evidence="1">
        <name>Mn(2+)</name>
        <dbReference type="ChEBI" id="CHEBI:29035"/>
    </cofactor>
</comment>
<evidence type="ECO:0000313" key="8">
    <source>
        <dbReference type="Proteomes" id="UP001608902"/>
    </source>
</evidence>
<dbReference type="EMBL" id="JBGFUD010008159">
    <property type="protein sequence ID" value="MFH4981922.1"/>
    <property type="molecule type" value="Genomic_DNA"/>
</dbReference>
<accession>A0ABD6EZ66</accession>
<dbReference type="InterPro" id="IPR006186">
    <property type="entry name" value="Ser/Thr-sp_prot-phosphatase"/>
</dbReference>
<keyword evidence="2" id="KW-0479">Metal-binding</keyword>
<comment type="caution">
    <text evidence="7">The sequence shown here is derived from an EMBL/GenBank/DDBJ whole genome shotgun (WGS) entry which is preliminary data.</text>
</comment>
<evidence type="ECO:0000256" key="3">
    <source>
        <dbReference type="ARBA" id="ARBA00022801"/>
    </source>
</evidence>
<evidence type="ECO:0000259" key="6">
    <source>
        <dbReference type="PROSITE" id="PS00125"/>
    </source>
</evidence>
<keyword evidence="4" id="KW-0464">Manganese</keyword>
<dbReference type="GO" id="GO:0046872">
    <property type="term" value="F:metal ion binding"/>
    <property type="evidence" value="ECO:0007669"/>
    <property type="project" value="UniProtKB-KW"/>
</dbReference>